<organism evidence="1 2">
    <name type="scientific">Hypoxylon rubiginosum</name>
    <dbReference type="NCBI Taxonomy" id="110542"/>
    <lineage>
        <taxon>Eukaryota</taxon>
        <taxon>Fungi</taxon>
        <taxon>Dikarya</taxon>
        <taxon>Ascomycota</taxon>
        <taxon>Pezizomycotina</taxon>
        <taxon>Sordariomycetes</taxon>
        <taxon>Xylariomycetidae</taxon>
        <taxon>Xylariales</taxon>
        <taxon>Hypoxylaceae</taxon>
        <taxon>Hypoxylon</taxon>
    </lineage>
</organism>
<comment type="caution">
    <text evidence="1">The sequence shown here is derived from an EMBL/GenBank/DDBJ whole genome shotgun (WGS) entry which is preliminary data.</text>
</comment>
<evidence type="ECO:0000313" key="1">
    <source>
        <dbReference type="EMBL" id="KAI6088422.1"/>
    </source>
</evidence>
<evidence type="ECO:0000313" key="2">
    <source>
        <dbReference type="Proteomes" id="UP001497680"/>
    </source>
</evidence>
<proteinExistence type="predicted"/>
<dbReference type="Proteomes" id="UP001497680">
    <property type="component" value="Unassembled WGS sequence"/>
</dbReference>
<protein>
    <submittedName>
        <fullName evidence="1">Uncharacterized protein</fullName>
    </submittedName>
</protein>
<gene>
    <name evidence="1" type="ORF">F4821DRAFT_233685</name>
</gene>
<name>A0ACC0D796_9PEZI</name>
<accession>A0ACC0D796</accession>
<reference evidence="1 2" key="1">
    <citation type="journal article" date="2022" name="New Phytol.">
        <title>Ecological generalism drives hyperdiversity of secondary metabolite gene clusters in xylarialean endophytes.</title>
        <authorList>
            <person name="Franco M.E.E."/>
            <person name="Wisecaver J.H."/>
            <person name="Arnold A.E."/>
            <person name="Ju Y.M."/>
            <person name="Slot J.C."/>
            <person name="Ahrendt S."/>
            <person name="Moore L.P."/>
            <person name="Eastman K.E."/>
            <person name="Scott K."/>
            <person name="Konkel Z."/>
            <person name="Mondo S.J."/>
            <person name="Kuo A."/>
            <person name="Hayes R.D."/>
            <person name="Haridas S."/>
            <person name="Andreopoulos B."/>
            <person name="Riley R."/>
            <person name="LaButti K."/>
            <person name="Pangilinan J."/>
            <person name="Lipzen A."/>
            <person name="Amirebrahimi M."/>
            <person name="Yan J."/>
            <person name="Adam C."/>
            <person name="Keymanesh K."/>
            <person name="Ng V."/>
            <person name="Louie K."/>
            <person name="Northen T."/>
            <person name="Drula E."/>
            <person name="Henrissat B."/>
            <person name="Hsieh H.M."/>
            <person name="Youens-Clark K."/>
            <person name="Lutzoni F."/>
            <person name="Miadlikowska J."/>
            <person name="Eastwood D.C."/>
            <person name="Hamelin R.C."/>
            <person name="Grigoriev I.V."/>
            <person name="U'Ren J.M."/>
        </authorList>
    </citation>
    <scope>NUCLEOTIDE SEQUENCE [LARGE SCALE GENOMIC DNA]</scope>
    <source>
        <strain evidence="1 2">ER1909</strain>
    </source>
</reference>
<dbReference type="EMBL" id="MU394301">
    <property type="protein sequence ID" value="KAI6088422.1"/>
    <property type="molecule type" value="Genomic_DNA"/>
</dbReference>
<sequence length="523" mass="58412">MKSYFFCLPAQATIDSTWNNLRYTEEKISCHEDDISSLSSLSPGGTSGKDNADWHALFSDGIVDQSYKSAFYMRVLEFYLLETTPTPHATYRCLMTNCQRNGFKSPQEMIRHLRSCTFFRDDQWFRCPTCDKDERFQTVSKRCPFSLGMLKLSQKFHQKFKDLLKSLAGSFSGSKTTPNQVSCHTHYHARPQEMSAIKSLYYELSSDPLPESFETIQPNQLTANKLDCLPCLALDQSSSPVELYSATVSQTGLSSADISPTAVSELSKSVSNYAQDEFQVSINSRLFTGDSSAFVENHSYMKPTHEDWPMFQATQLFELSTSSAIPTQNFPSQPSFHGNRGPPLTINTHYLEQNNIPTPAWGGEQTDSGGASWPPDPPDTPGMQEDMPSFGVYSSPTYGMNTSSPMDFEANSSPPATEKDGSIQNLQSFNNSSPLDSNGSPPSSEQSPTSELTPSRRCSYPGCSFAPRGKPENFAAYLRKHMSTHDRKVSHRCEHCNRAFTRRDNLRVHARKAHSGEIGPNTF</sequence>
<keyword evidence="2" id="KW-1185">Reference proteome</keyword>